<dbReference type="RefSeq" id="WP_105353410.1">
    <property type="nucleotide sequence ID" value="NZ_PUIB01000011.1"/>
</dbReference>
<feature type="binding site" evidence="3">
    <location>
        <position position="344"/>
    </location>
    <ligand>
        <name>Zn(2+)</name>
        <dbReference type="ChEBI" id="CHEBI:29105"/>
    </ligand>
</feature>
<feature type="binding site" evidence="3">
    <location>
        <position position="346"/>
    </location>
    <ligand>
        <name>Zn(2+)</name>
        <dbReference type="ChEBI" id="CHEBI:29105"/>
    </ligand>
</feature>
<keyword evidence="3" id="KW-0690">Ribosome biogenesis</keyword>
<keyword evidence="3" id="KW-0694">RNA-binding</keyword>
<keyword evidence="3" id="KW-0479">Metal-binding</keyword>
<keyword evidence="3" id="KW-0862">Zinc</keyword>
<dbReference type="InterPro" id="IPR012340">
    <property type="entry name" value="NA-bd_OB-fold"/>
</dbReference>
<feature type="binding site" evidence="3">
    <location>
        <position position="352"/>
    </location>
    <ligand>
        <name>Zn(2+)</name>
        <dbReference type="ChEBI" id="CHEBI:29105"/>
    </ligand>
</feature>
<feature type="region of interest" description="Disordered" evidence="4">
    <location>
        <begin position="1"/>
        <end position="26"/>
    </location>
</feature>
<dbReference type="SUPFAM" id="SSF52540">
    <property type="entry name" value="P-loop containing nucleoside triphosphate hydrolases"/>
    <property type="match status" value="1"/>
</dbReference>
<organism evidence="7 8">
    <name type="scientific">Blastopirellula marina</name>
    <dbReference type="NCBI Taxonomy" id="124"/>
    <lineage>
        <taxon>Bacteria</taxon>
        <taxon>Pseudomonadati</taxon>
        <taxon>Planctomycetota</taxon>
        <taxon>Planctomycetia</taxon>
        <taxon>Pirellulales</taxon>
        <taxon>Pirellulaceae</taxon>
        <taxon>Blastopirellula</taxon>
    </lineage>
</organism>
<name>A0A2S8G233_9BACT</name>
<feature type="domain" description="EngC GTPase" evidence="5">
    <location>
        <begin position="166"/>
        <end position="313"/>
    </location>
</feature>
<evidence type="ECO:0000256" key="2">
    <source>
        <dbReference type="ARBA" id="ARBA00023134"/>
    </source>
</evidence>
<evidence type="ECO:0000256" key="1">
    <source>
        <dbReference type="ARBA" id="ARBA00022741"/>
    </source>
</evidence>
<dbReference type="GO" id="GO:0046872">
    <property type="term" value="F:metal ion binding"/>
    <property type="evidence" value="ECO:0007669"/>
    <property type="project" value="UniProtKB-KW"/>
</dbReference>
<dbReference type="InterPro" id="IPR010914">
    <property type="entry name" value="RsgA_GTPase_dom"/>
</dbReference>
<feature type="binding site" evidence="3">
    <location>
        <position position="339"/>
    </location>
    <ligand>
        <name>Zn(2+)</name>
        <dbReference type="ChEBI" id="CHEBI:29105"/>
    </ligand>
</feature>
<comment type="caution">
    <text evidence="7">The sequence shown here is derived from an EMBL/GenBank/DDBJ whole genome shotgun (WGS) entry which is preliminary data.</text>
</comment>
<comment type="subcellular location">
    <subcellularLocation>
        <location evidence="3">Cytoplasm</location>
    </subcellularLocation>
</comment>
<dbReference type="Pfam" id="PF03193">
    <property type="entry name" value="RsgA_GTPase"/>
    <property type="match status" value="1"/>
</dbReference>
<protein>
    <recommendedName>
        <fullName evidence="3">Small ribosomal subunit biogenesis GTPase RsgA</fullName>
        <ecNumber evidence="3">3.6.1.-</ecNumber>
    </recommendedName>
</protein>
<dbReference type="CDD" id="cd01854">
    <property type="entry name" value="YjeQ_EngC"/>
    <property type="match status" value="1"/>
</dbReference>
<feature type="compositionally biased region" description="Basic residues" evidence="4">
    <location>
        <begin position="1"/>
        <end position="10"/>
    </location>
</feature>
<evidence type="ECO:0000313" key="8">
    <source>
        <dbReference type="Proteomes" id="UP000239388"/>
    </source>
</evidence>
<dbReference type="InterPro" id="IPR030378">
    <property type="entry name" value="G_CP_dom"/>
</dbReference>
<dbReference type="NCBIfam" id="TIGR00157">
    <property type="entry name" value="ribosome small subunit-dependent GTPase A"/>
    <property type="match status" value="1"/>
</dbReference>
<comment type="similarity">
    <text evidence="3">Belongs to the TRAFAC class YlqF/YawG GTPase family. RsgA subfamily.</text>
</comment>
<reference evidence="7 8" key="1">
    <citation type="submission" date="2018-02" db="EMBL/GenBank/DDBJ databases">
        <title>Comparative genomes isolates from brazilian mangrove.</title>
        <authorList>
            <person name="Araujo J.E."/>
            <person name="Taketani R.G."/>
            <person name="Silva M.C.P."/>
            <person name="Loureco M.V."/>
            <person name="Andreote F.D."/>
        </authorList>
    </citation>
    <scope>NUCLEOTIDE SEQUENCE [LARGE SCALE GENOMIC DNA]</scope>
    <source>
        <strain evidence="7 8">NAP PRIS-MGV</strain>
    </source>
</reference>
<comment type="subunit">
    <text evidence="3">Monomer. Associates with 30S ribosomal subunit, binds 16S rRNA.</text>
</comment>
<dbReference type="GO" id="GO:0005525">
    <property type="term" value="F:GTP binding"/>
    <property type="evidence" value="ECO:0007669"/>
    <property type="project" value="UniProtKB-UniRule"/>
</dbReference>
<dbReference type="Gene3D" id="3.40.50.300">
    <property type="entry name" value="P-loop containing nucleotide triphosphate hydrolases"/>
    <property type="match status" value="1"/>
</dbReference>
<dbReference type="Gene3D" id="1.10.40.50">
    <property type="entry name" value="Probable gtpase engc, domain 3"/>
    <property type="match status" value="1"/>
</dbReference>
<dbReference type="HAMAP" id="MF_01820">
    <property type="entry name" value="GTPase_RsgA"/>
    <property type="match status" value="1"/>
</dbReference>
<gene>
    <name evidence="3 7" type="primary">rsgA</name>
    <name evidence="7" type="ORF">C5Y98_08980</name>
</gene>
<dbReference type="GO" id="GO:0003924">
    <property type="term" value="F:GTPase activity"/>
    <property type="evidence" value="ECO:0007669"/>
    <property type="project" value="UniProtKB-UniRule"/>
</dbReference>
<dbReference type="Proteomes" id="UP000239388">
    <property type="component" value="Unassembled WGS sequence"/>
</dbReference>
<dbReference type="GO" id="GO:0005737">
    <property type="term" value="C:cytoplasm"/>
    <property type="evidence" value="ECO:0007669"/>
    <property type="project" value="UniProtKB-SubCell"/>
</dbReference>
<keyword evidence="1 3" id="KW-0547">Nucleotide-binding</keyword>
<dbReference type="InterPro" id="IPR004881">
    <property type="entry name" value="Ribosome_biogen_GTPase_RsgA"/>
</dbReference>
<dbReference type="Gene3D" id="2.40.50.140">
    <property type="entry name" value="Nucleic acid-binding proteins"/>
    <property type="match status" value="1"/>
</dbReference>
<keyword evidence="3" id="KW-0378">Hydrolase</keyword>
<keyword evidence="3" id="KW-0963">Cytoplasm</keyword>
<feature type="domain" description="CP-type G" evidence="6">
    <location>
        <begin position="156"/>
        <end position="315"/>
    </location>
</feature>
<dbReference type="AlphaFoldDB" id="A0A2S8G233"/>
<evidence type="ECO:0000256" key="4">
    <source>
        <dbReference type="SAM" id="MobiDB-lite"/>
    </source>
</evidence>
<keyword evidence="3" id="KW-0699">rRNA-binding</keyword>
<feature type="binding site" evidence="3">
    <location>
        <begin position="206"/>
        <end position="209"/>
    </location>
    <ligand>
        <name>GTP</name>
        <dbReference type="ChEBI" id="CHEBI:37565"/>
    </ligand>
</feature>
<evidence type="ECO:0000259" key="5">
    <source>
        <dbReference type="PROSITE" id="PS50936"/>
    </source>
</evidence>
<dbReference type="GO" id="GO:0019843">
    <property type="term" value="F:rRNA binding"/>
    <property type="evidence" value="ECO:0007669"/>
    <property type="project" value="UniProtKB-KW"/>
</dbReference>
<comment type="cofactor">
    <cofactor evidence="3">
        <name>Zn(2+)</name>
        <dbReference type="ChEBI" id="CHEBI:29105"/>
    </cofactor>
    <text evidence="3">Binds 1 zinc ion per subunit.</text>
</comment>
<accession>A0A2S8G233</accession>
<dbReference type="PANTHER" id="PTHR32120">
    <property type="entry name" value="SMALL RIBOSOMAL SUBUNIT BIOGENESIS GTPASE RSGA"/>
    <property type="match status" value="1"/>
</dbReference>
<dbReference type="InterPro" id="IPR027417">
    <property type="entry name" value="P-loop_NTPase"/>
</dbReference>
<dbReference type="PROSITE" id="PS50936">
    <property type="entry name" value="ENGC_GTPASE"/>
    <property type="match status" value="1"/>
</dbReference>
<feature type="binding site" evidence="3">
    <location>
        <begin position="257"/>
        <end position="265"/>
    </location>
    <ligand>
        <name>GTP</name>
        <dbReference type="ChEBI" id="CHEBI:37565"/>
    </ligand>
</feature>
<dbReference type="EMBL" id="PUIB01000011">
    <property type="protein sequence ID" value="PQO38194.1"/>
    <property type="molecule type" value="Genomic_DNA"/>
</dbReference>
<dbReference type="PANTHER" id="PTHR32120:SF11">
    <property type="entry name" value="SMALL RIBOSOMAL SUBUNIT BIOGENESIS GTPASE RSGA 1, MITOCHONDRIAL-RELATED"/>
    <property type="match status" value="1"/>
</dbReference>
<sequence length="384" mass="42543">MAKKGKGQQKRRVEFRKNRTQKVRQGDITKRFNRDEFDADKSVARERISGKGELTRKRTIISNEDASADDSDSHSIHVDKETCLPGRVLRVQGLVSEVEARDKSVYQCATRRLLKTMSTDVRHVVAAGDHVWFRPSGESEGIIESVDPRYGVLSRTSKGRQHIIVANVDQLIIVGSAGEPGLKPNLIDRYLVTAEYARIRPILCINKIDLVDPAELQTIVGVYGSLGYEVHLVSAKEGIGIERLRQALHGKDTVLSGQSGVGKSSLLNAIEPGLNLRVSAVSRDNDKGKHTTTTATLIPLATEGHVIDTPGIRQFQLWDIIPEEVAGLFRDIRPFINHCRFPNCTHTHETDCAVKNGVADGILDTRRYESYCQIFAGDAPPLPK</sequence>
<evidence type="ECO:0000313" key="7">
    <source>
        <dbReference type="EMBL" id="PQO38194.1"/>
    </source>
</evidence>
<evidence type="ECO:0000259" key="6">
    <source>
        <dbReference type="PROSITE" id="PS51721"/>
    </source>
</evidence>
<dbReference type="GO" id="GO:0042274">
    <property type="term" value="P:ribosomal small subunit biogenesis"/>
    <property type="evidence" value="ECO:0007669"/>
    <property type="project" value="UniProtKB-UniRule"/>
</dbReference>
<dbReference type="OrthoDB" id="9809485at2"/>
<comment type="function">
    <text evidence="3">One of several proteins that assist in the late maturation steps of the functional core of the 30S ribosomal subunit. Helps release RbfA from mature subunits. May play a role in the assembly of ribosomal proteins into the subunit. Circularly permuted GTPase that catalyzes slow GTP hydrolysis, GTPase activity is stimulated by the 30S ribosomal subunit.</text>
</comment>
<evidence type="ECO:0000256" key="3">
    <source>
        <dbReference type="HAMAP-Rule" id="MF_01820"/>
    </source>
</evidence>
<keyword evidence="2 3" id="KW-0342">GTP-binding</keyword>
<dbReference type="EC" id="3.6.1.-" evidence="3"/>
<proteinExistence type="inferred from homology"/>
<dbReference type="PROSITE" id="PS51721">
    <property type="entry name" value="G_CP"/>
    <property type="match status" value="1"/>
</dbReference>